<dbReference type="Pfam" id="PF02840">
    <property type="entry name" value="Prp18"/>
    <property type="match status" value="1"/>
</dbReference>
<organism evidence="10 11">
    <name type="scientific">Komagataella phaffii (strain ATCC 76273 / CBS 7435 / CECT 11047 / NRRL Y-11430 / Wegner 21-1)</name>
    <name type="common">Yeast</name>
    <name type="synonym">Pichia pastoris</name>
    <dbReference type="NCBI Taxonomy" id="981350"/>
    <lineage>
        <taxon>Eukaryota</taxon>
        <taxon>Fungi</taxon>
        <taxon>Dikarya</taxon>
        <taxon>Ascomycota</taxon>
        <taxon>Saccharomycotina</taxon>
        <taxon>Pichiomycetes</taxon>
        <taxon>Pichiales</taxon>
        <taxon>Pichiaceae</taxon>
        <taxon>Komagataella</taxon>
    </lineage>
</organism>
<evidence type="ECO:0000256" key="8">
    <source>
        <dbReference type="SAM" id="MobiDB-lite"/>
    </source>
</evidence>
<keyword evidence="11" id="KW-1185">Reference proteome</keyword>
<gene>
    <name evidence="10" type="primary">PRP18</name>
    <name evidence="10" type="ordered locus">PP7435_Chr1-1205</name>
</gene>
<sequence length="281" mass="31479">MGDALAQMATTKNSKPLERLGFSNKSINTSPQNEASSSNLASSGTRVQLSEQDLKTIPRLTVIRDRIKADLEANAISTDQMSAIDQVKTLVSFKKDRLKQSIKSVPSQCEDTEIKPSDLHNDQTKIRLQLRQYLFDTLKEMNNDPSIQLTDIEFDQLKQDMAILLTLLRNGTLPENLLITLTTTMYNVQKGSFQQATSSYLQLSIGNVAWPMGVKATNIHSRKGDDKITKGSANISKNDGTERWLLALKRVITYKEKKNSLNMTSELIINRPFSLETMALL</sequence>
<evidence type="ECO:0000256" key="2">
    <source>
        <dbReference type="ARBA" id="ARBA00008137"/>
    </source>
</evidence>
<dbReference type="GO" id="GO:0071021">
    <property type="term" value="C:U2-type post-spliceosomal complex"/>
    <property type="evidence" value="ECO:0007669"/>
    <property type="project" value="TreeGrafter"/>
</dbReference>
<dbReference type="GO" id="GO:0046540">
    <property type="term" value="C:U4/U6 x U5 tri-snRNP complex"/>
    <property type="evidence" value="ECO:0007669"/>
    <property type="project" value="TreeGrafter"/>
</dbReference>
<accession>F2QPK5</accession>
<evidence type="ECO:0000313" key="11">
    <source>
        <dbReference type="Proteomes" id="UP000006853"/>
    </source>
</evidence>
<keyword evidence="7" id="KW-0539">Nucleus</keyword>
<reference key="2">
    <citation type="submission" date="2011-04" db="EMBL/GenBank/DDBJ databases">
        <title>High-quality genome sequence of Pichia pastoris CBS 7435.</title>
        <authorList>
            <person name="Kueberl A."/>
            <person name="Schneider J."/>
            <person name="Thallinger G.G."/>
            <person name="Anderl I."/>
            <person name="Wibberg D."/>
            <person name="Hajek T."/>
            <person name="Jaenicke S."/>
            <person name="Brinkrolf K."/>
            <person name="Goesmann A."/>
            <person name="Szczepanowski R."/>
            <person name="Puehler A."/>
            <person name="Schwab H."/>
            <person name="Glieder A."/>
            <person name="Pichler H."/>
        </authorList>
    </citation>
    <scope>NUCLEOTIDE SEQUENCE</scope>
    <source>
        <strain>CBS 7435</strain>
    </source>
</reference>
<evidence type="ECO:0000256" key="7">
    <source>
        <dbReference type="ARBA" id="ARBA00023242"/>
    </source>
</evidence>
<evidence type="ECO:0000256" key="1">
    <source>
        <dbReference type="ARBA" id="ARBA00004123"/>
    </source>
</evidence>
<comment type="similarity">
    <text evidence="2">Belongs to the PRP18 family.</text>
</comment>
<dbReference type="SUPFAM" id="SSF47938">
    <property type="entry name" value="Functional domain of the splicing factor Prp18"/>
    <property type="match status" value="1"/>
</dbReference>
<reference evidence="10 11" key="3">
    <citation type="journal article" date="2016" name="FEMS Yeast Res.">
        <title>Curation of the genome annotation of Pichia pastoris (Komagataella phaffii) CBS7435 from gene level to protein function.</title>
        <authorList>
            <person name="Valli M."/>
            <person name="Tatto N.E."/>
            <person name="Peymann A."/>
            <person name="Gruber C."/>
            <person name="Landes N."/>
            <person name="Ekker H."/>
            <person name="Thallinger G.G."/>
            <person name="Mattanovich D."/>
            <person name="Gasser B."/>
            <person name="Graf A.B."/>
        </authorList>
    </citation>
    <scope>GENOME REANNOTATION</scope>
    <source>
        <strain evidence="10 11">ATCC 76273 / CBS 7435 / CECT 11047 / NRRL Y-11430 / Wegner 21-1</strain>
    </source>
</reference>
<dbReference type="InterPro" id="IPR039979">
    <property type="entry name" value="PRPF18"/>
</dbReference>
<dbReference type="EMBL" id="FR839628">
    <property type="protein sequence ID" value="CCA37333.1"/>
    <property type="molecule type" value="Genomic_DNA"/>
</dbReference>
<protein>
    <recommendedName>
        <fullName evidence="3">Pre-mRNA-splicing factor 18</fullName>
    </recommendedName>
</protein>
<feature type="region of interest" description="Disordered" evidence="8">
    <location>
        <begin position="1"/>
        <end position="48"/>
    </location>
</feature>
<dbReference type="InterPro" id="IPR004098">
    <property type="entry name" value="Prp18"/>
</dbReference>
<keyword evidence="5" id="KW-0747">Spliceosome</keyword>
<dbReference type="HOGENOM" id="CLU_990833_0_0_1"/>
<keyword evidence="4" id="KW-0507">mRNA processing</keyword>
<keyword evidence="6" id="KW-0508">mRNA splicing</keyword>
<dbReference type="GO" id="GO:0005682">
    <property type="term" value="C:U5 snRNP"/>
    <property type="evidence" value="ECO:0007669"/>
    <property type="project" value="TreeGrafter"/>
</dbReference>
<name>F2QPK5_KOMPC</name>
<evidence type="ECO:0000256" key="3">
    <source>
        <dbReference type="ARBA" id="ARBA00018242"/>
    </source>
</evidence>
<comment type="subcellular location">
    <subcellularLocation>
        <location evidence="1">Nucleus</location>
    </subcellularLocation>
</comment>
<proteinExistence type="inferred from homology"/>
<feature type="domain" description="Prp18" evidence="9">
    <location>
        <begin position="139"/>
        <end position="258"/>
    </location>
</feature>
<dbReference type="Gene3D" id="1.20.940.10">
    <property type="entry name" value="Functional domain of the splicing factor Prp18"/>
    <property type="match status" value="1"/>
</dbReference>
<reference evidence="10 11" key="1">
    <citation type="journal article" date="2011" name="J. Biotechnol.">
        <title>High-quality genome sequence of Pichia pastoris CBS7435.</title>
        <authorList>
            <person name="Kuberl A."/>
            <person name="Schneider J."/>
            <person name="Thallinger G.G."/>
            <person name="Anderl I."/>
            <person name="Wibberg D."/>
            <person name="Hajek T."/>
            <person name="Jaenicke S."/>
            <person name="Brinkrolf K."/>
            <person name="Goesmann A."/>
            <person name="Szczepanowski R."/>
            <person name="Puhler A."/>
            <person name="Schwab H."/>
            <person name="Glieder A."/>
            <person name="Pichler H."/>
        </authorList>
    </citation>
    <scope>NUCLEOTIDE SEQUENCE [LARGE SCALE GENOMIC DNA]</scope>
    <source>
        <strain evidence="11">ATCC 76273 / CBS 7435 / CECT 11047 / NRRL Y-11430 / Wegner 21-1</strain>
    </source>
</reference>
<dbReference type="GO" id="GO:0000350">
    <property type="term" value="P:generation of catalytic spliceosome for second transesterification step"/>
    <property type="evidence" value="ECO:0007669"/>
    <property type="project" value="TreeGrafter"/>
</dbReference>
<feature type="compositionally biased region" description="Polar residues" evidence="8">
    <location>
        <begin position="23"/>
        <end position="48"/>
    </location>
</feature>
<dbReference type="Proteomes" id="UP000006853">
    <property type="component" value="Chromosome 1"/>
</dbReference>
<evidence type="ECO:0000256" key="4">
    <source>
        <dbReference type="ARBA" id="ARBA00022664"/>
    </source>
</evidence>
<dbReference type="AlphaFoldDB" id="F2QPK5"/>
<evidence type="ECO:0000256" key="6">
    <source>
        <dbReference type="ARBA" id="ARBA00023187"/>
    </source>
</evidence>
<evidence type="ECO:0000259" key="9">
    <source>
        <dbReference type="Pfam" id="PF02840"/>
    </source>
</evidence>
<evidence type="ECO:0000256" key="5">
    <source>
        <dbReference type="ARBA" id="ARBA00022728"/>
    </source>
</evidence>
<dbReference type="PANTHER" id="PTHR13007">
    <property type="entry name" value="PRE-MRNA SPLICING FACTOR-RELATED"/>
    <property type="match status" value="1"/>
</dbReference>
<dbReference type="PANTHER" id="PTHR13007:SF19">
    <property type="entry name" value="PRE-MRNA-SPLICING FACTOR 18"/>
    <property type="match status" value="1"/>
</dbReference>
<evidence type="ECO:0000313" key="10">
    <source>
        <dbReference type="EMBL" id="CCA37333.1"/>
    </source>
</evidence>